<organism evidence="1 2">
    <name type="scientific">Nocardia cerradoensis</name>
    <dbReference type="NCBI Taxonomy" id="85688"/>
    <lineage>
        <taxon>Bacteria</taxon>
        <taxon>Bacillati</taxon>
        <taxon>Actinomycetota</taxon>
        <taxon>Actinomycetes</taxon>
        <taxon>Mycobacteriales</taxon>
        <taxon>Nocardiaceae</taxon>
        <taxon>Nocardia</taxon>
    </lineage>
</organism>
<gene>
    <name evidence="1" type="ORF">B7C42_05527</name>
</gene>
<dbReference type="InterPro" id="IPR036869">
    <property type="entry name" value="J_dom_sf"/>
</dbReference>
<protein>
    <recommendedName>
        <fullName evidence="3">J domain-containing protein</fullName>
    </recommendedName>
</protein>
<reference evidence="1 2" key="1">
    <citation type="submission" date="2017-07" db="EMBL/GenBank/DDBJ databases">
        <title>First draft Genome Sequence of Nocardia cerradoensis isolated from human infection.</title>
        <authorList>
            <person name="Carrasco G."/>
        </authorList>
    </citation>
    <scope>NUCLEOTIDE SEQUENCE [LARGE SCALE GENOMIC DNA]</scope>
    <source>
        <strain evidence="1 2">CNM20130759</strain>
    </source>
</reference>
<dbReference type="AlphaFoldDB" id="A0A231H0I0"/>
<evidence type="ECO:0008006" key="3">
    <source>
        <dbReference type="Google" id="ProtNLM"/>
    </source>
</evidence>
<dbReference type="SUPFAM" id="SSF46565">
    <property type="entry name" value="Chaperone J-domain"/>
    <property type="match status" value="1"/>
</dbReference>
<evidence type="ECO:0000313" key="2">
    <source>
        <dbReference type="Proteomes" id="UP000215506"/>
    </source>
</evidence>
<comment type="caution">
    <text evidence="1">The sequence shown here is derived from an EMBL/GenBank/DDBJ whole genome shotgun (WGS) entry which is preliminary data.</text>
</comment>
<keyword evidence="2" id="KW-1185">Reference proteome</keyword>
<name>A0A231H0I0_9NOCA</name>
<proteinExistence type="predicted"/>
<sequence>MADLAITVEIAEPGIAVGATSFGFFQIREPGPPPHRYRSNLRAVVHGRGVPISDSAYGHGFGAMGVVILEGMASRDPEPIREARTPTARAGWSAADRAAYRRFVRTQHPDVGGDPVAFQEGLARYEAARRAGTRASGVDPTDRFDGPVRFVATPRGWRRAVRVLRPRRRTRRLR</sequence>
<dbReference type="EMBL" id="NGAF01000014">
    <property type="protein sequence ID" value="OXR42328.1"/>
    <property type="molecule type" value="Genomic_DNA"/>
</dbReference>
<evidence type="ECO:0000313" key="1">
    <source>
        <dbReference type="EMBL" id="OXR42328.1"/>
    </source>
</evidence>
<dbReference type="Proteomes" id="UP000215506">
    <property type="component" value="Unassembled WGS sequence"/>
</dbReference>
<accession>A0A231H0I0</accession>